<gene>
    <name evidence="1" type="ORF">PPSIR1_20839</name>
</gene>
<dbReference type="Pfam" id="PF11964">
    <property type="entry name" value="SpoIIAA-like"/>
    <property type="match status" value="1"/>
</dbReference>
<dbReference type="STRING" id="391625.PPSIR1_20839"/>
<dbReference type="SUPFAM" id="SSF52091">
    <property type="entry name" value="SpoIIaa-like"/>
    <property type="match status" value="1"/>
</dbReference>
<reference evidence="1 2" key="1">
    <citation type="submission" date="2007-06" db="EMBL/GenBank/DDBJ databases">
        <authorList>
            <person name="Shimkets L."/>
            <person name="Ferriera S."/>
            <person name="Johnson J."/>
            <person name="Kravitz S."/>
            <person name="Beeson K."/>
            <person name="Sutton G."/>
            <person name="Rogers Y.-H."/>
            <person name="Friedman R."/>
            <person name="Frazier M."/>
            <person name="Venter J.C."/>
        </authorList>
    </citation>
    <scope>NUCLEOTIDE SEQUENCE [LARGE SCALE GENOMIC DNA]</scope>
    <source>
        <strain evidence="1 2">SIR-1</strain>
    </source>
</reference>
<protein>
    <recommendedName>
        <fullName evidence="3">STAS/SEC14 domain-containing protein</fullName>
    </recommendedName>
</protein>
<organism evidence="1 2">
    <name type="scientific">Plesiocystis pacifica SIR-1</name>
    <dbReference type="NCBI Taxonomy" id="391625"/>
    <lineage>
        <taxon>Bacteria</taxon>
        <taxon>Pseudomonadati</taxon>
        <taxon>Myxococcota</taxon>
        <taxon>Polyangia</taxon>
        <taxon>Nannocystales</taxon>
        <taxon>Nannocystaceae</taxon>
        <taxon>Plesiocystis</taxon>
    </lineage>
</organism>
<name>A6GGT3_9BACT</name>
<dbReference type="RefSeq" id="WP_006975921.1">
    <property type="nucleotide sequence ID" value="NZ_ABCS01000110.1"/>
</dbReference>
<accession>A6GGT3</accession>
<proteinExistence type="predicted"/>
<dbReference type="Proteomes" id="UP000005801">
    <property type="component" value="Unassembled WGS sequence"/>
</dbReference>
<dbReference type="InterPro" id="IPR036513">
    <property type="entry name" value="STAS_dom_sf"/>
</dbReference>
<dbReference type="Gene3D" id="3.40.970.30">
    <property type="entry name" value="yp_829618.1 like domains"/>
    <property type="match status" value="1"/>
</dbReference>
<sequence length="120" mass="13401">MQHRVYRSDDGLTRVQVIGSVTPEDVLQVARLLSKLLAHPGPTLVLIDQSQVDPKFGRSGRRALETIADSLAWDRGAVIGSSHINRMLARIVLELVRQTERTRFFDTEADAVAWLLSPLD</sequence>
<dbReference type="OrthoDB" id="5523140at2"/>
<dbReference type="EMBL" id="ABCS01000110">
    <property type="protein sequence ID" value="EDM74930.1"/>
    <property type="molecule type" value="Genomic_DNA"/>
</dbReference>
<evidence type="ECO:0000313" key="1">
    <source>
        <dbReference type="EMBL" id="EDM74930.1"/>
    </source>
</evidence>
<evidence type="ECO:0000313" key="2">
    <source>
        <dbReference type="Proteomes" id="UP000005801"/>
    </source>
</evidence>
<dbReference type="AlphaFoldDB" id="A6GGT3"/>
<keyword evidence="2" id="KW-1185">Reference proteome</keyword>
<comment type="caution">
    <text evidence="1">The sequence shown here is derived from an EMBL/GenBank/DDBJ whole genome shotgun (WGS) entry which is preliminary data.</text>
</comment>
<dbReference type="InterPro" id="IPR021866">
    <property type="entry name" value="SpoIIAA-like"/>
</dbReference>
<evidence type="ECO:0008006" key="3">
    <source>
        <dbReference type="Google" id="ProtNLM"/>
    </source>
</evidence>